<proteinExistence type="predicted"/>
<gene>
    <name evidence="1" type="ORF">HID58_022614</name>
</gene>
<reference evidence="1 2" key="1">
    <citation type="submission" date="2021-05" db="EMBL/GenBank/DDBJ databases">
        <title>Genome Assembly of Synthetic Allotetraploid Brassica napus Reveals Homoeologous Exchanges between Subgenomes.</title>
        <authorList>
            <person name="Davis J.T."/>
        </authorList>
    </citation>
    <scope>NUCLEOTIDE SEQUENCE [LARGE SCALE GENOMIC DNA]</scope>
    <source>
        <strain evidence="2">cv. Da-Ae</strain>
        <tissue evidence="1">Seedling</tissue>
    </source>
</reference>
<sequence length="95" mass="10149">MAAQRGAWRATLSSLGGCFVICSRRLGSPLEPRGMAFCSTSPIFSNVSLVVKATCRDSFAEGSAMPVHPLLEGSRLGDYRVSRGIETADERAGNR</sequence>
<evidence type="ECO:0000313" key="1">
    <source>
        <dbReference type="EMBL" id="KAH0922596.1"/>
    </source>
</evidence>
<evidence type="ECO:0000313" key="2">
    <source>
        <dbReference type="Proteomes" id="UP000824890"/>
    </source>
</evidence>
<name>A0ABQ8D2C4_BRANA</name>
<dbReference type="EMBL" id="JAGKQM010000006">
    <property type="protein sequence ID" value="KAH0922596.1"/>
    <property type="molecule type" value="Genomic_DNA"/>
</dbReference>
<keyword evidence="2" id="KW-1185">Reference proteome</keyword>
<dbReference type="Proteomes" id="UP000824890">
    <property type="component" value="Unassembled WGS sequence"/>
</dbReference>
<accession>A0ABQ8D2C4</accession>
<comment type="caution">
    <text evidence="1">The sequence shown here is derived from an EMBL/GenBank/DDBJ whole genome shotgun (WGS) entry which is preliminary data.</text>
</comment>
<organism evidence="1 2">
    <name type="scientific">Brassica napus</name>
    <name type="common">Rape</name>
    <dbReference type="NCBI Taxonomy" id="3708"/>
    <lineage>
        <taxon>Eukaryota</taxon>
        <taxon>Viridiplantae</taxon>
        <taxon>Streptophyta</taxon>
        <taxon>Embryophyta</taxon>
        <taxon>Tracheophyta</taxon>
        <taxon>Spermatophyta</taxon>
        <taxon>Magnoliopsida</taxon>
        <taxon>eudicotyledons</taxon>
        <taxon>Gunneridae</taxon>
        <taxon>Pentapetalae</taxon>
        <taxon>rosids</taxon>
        <taxon>malvids</taxon>
        <taxon>Brassicales</taxon>
        <taxon>Brassicaceae</taxon>
        <taxon>Brassiceae</taxon>
        <taxon>Brassica</taxon>
    </lineage>
</organism>
<protein>
    <submittedName>
        <fullName evidence="1">Uncharacterized protein</fullName>
    </submittedName>
</protein>